<dbReference type="EMBL" id="JAOVZR010000001">
    <property type="protein sequence ID" value="MCY0150420.1"/>
    <property type="molecule type" value="Genomic_DNA"/>
</dbReference>
<dbReference type="Proteomes" id="UP001073227">
    <property type="component" value="Unassembled WGS sequence"/>
</dbReference>
<evidence type="ECO:0000313" key="2">
    <source>
        <dbReference type="Proteomes" id="UP001073227"/>
    </source>
</evidence>
<gene>
    <name evidence="1" type="ORF">OEG84_22620</name>
</gene>
<dbReference type="SUPFAM" id="SSF55920">
    <property type="entry name" value="Creatinase/aminopeptidase"/>
    <property type="match status" value="1"/>
</dbReference>
<protein>
    <submittedName>
        <fullName evidence="1">M24 family metallopeptidase</fullName>
    </submittedName>
</protein>
<reference evidence="1" key="1">
    <citation type="submission" date="2022-10" db="EMBL/GenBank/DDBJ databases">
        <title>Hoeflea sp. G2-23, isolated from marine algae.</title>
        <authorList>
            <person name="Kristyanto S."/>
            <person name="Kim J.M."/>
            <person name="Jeon C.O."/>
        </authorList>
    </citation>
    <scope>NUCLEOTIDE SEQUENCE</scope>
    <source>
        <strain evidence="1">G2-23</strain>
    </source>
</reference>
<sequence>MSKPIRLIETEWPDYDAAPLPAVRDAAVYRRRLQATRERMELVGLDTLVVYADREHFGTMVWLTGFDPRFEEALLVLSKDRLPLFIVGNECENYLGASPMFAVGEIRHERYQPFSLISQPRADSRQLAEILAGEGIGSGSRVGVAGWKYFTEGEHPDPAHAIEAPSFIADTLRALAGYDAVTNQTAMFMNPLDGLRTIADADDIALFEHANSVVSRSVRAMIFAMREGMSDFEVLQAAGMNGMPLGCHPTFCTDDSAPLGLAGPSGNTLQLGQPLSFNMCVWRANCCRAGWLAHGANDLPEPSRDYVEAFAGPYVQALDRWFSMMRPGVSGGAVKAEIDRLLPFEKFGVFLNPGHLIDTDEWLSSPIFEGSQMPLRSGHVMQVDIIPSSPVYFSTRMEDTIVIADDSLRADLKARHPDVHARITARTSFMRDVMGFDVPDSMLPLSDMAGIAPPFLFSPEKLIALG</sequence>
<dbReference type="InterPro" id="IPR036005">
    <property type="entry name" value="Creatinase/aminopeptidase-like"/>
</dbReference>
<dbReference type="RefSeq" id="WP_267655860.1">
    <property type="nucleotide sequence ID" value="NZ_JAOVZR010000001.1"/>
</dbReference>
<dbReference type="CDD" id="cd01066">
    <property type="entry name" value="APP_MetAP"/>
    <property type="match status" value="1"/>
</dbReference>
<comment type="caution">
    <text evidence="1">The sequence shown here is derived from an EMBL/GenBank/DDBJ whole genome shotgun (WGS) entry which is preliminary data.</text>
</comment>
<organism evidence="1 2">
    <name type="scientific">Hoeflea algicola</name>
    <dbReference type="NCBI Taxonomy" id="2983763"/>
    <lineage>
        <taxon>Bacteria</taxon>
        <taxon>Pseudomonadati</taxon>
        <taxon>Pseudomonadota</taxon>
        <taxon>Alphaproteobacteria</taxon>
        <taxon>Hyphomicrobiales</taxon>
        <taxon>Rhizobiaceae</taxon>
        <taxon>Hoeflea</taxon>
    </lineage>
</organism>
<accession>A0ABT3ZF36</accession>
<keyword evidence="2" id="KW-1185">Reference proteome</keyword>
<proteinExistence type="predicted"/>
<evidence type="ECO:0000313" key="1">
    <source>
        <dbReference type="EMBL" id="MCY0150420.1"/>
    </source>
</evidence>
<name>A0ABT3ZF36_9HYPH</name>
<dbReference type="Gene3D" id="3.90.230.10">
    <property type="entry name" value="Creatinase/methionine aminopeptidase superfamily"/>
    <property type="match status" value="1"/>
</dbReference>
<dbReference type="SUPFAM" id="SSF53092">
    <property type="entry name" value="Creatinase/prolidase N-terminal domain"/>
    <property type="match status" value="1"/>
</dbReference>
<dbReference type="InterPro" id="IPR029149">
    <property type="entry name" value="Creatin/AminoP/Spt16_N"/>
</dbReference>